<evidence type="ECO:0008006" key="4">
    <source>
        <dbReference type="Google" id="ProtNLM"/>
    </source>
</evidence>
<evidence type="ECO:0000313" key="2">
    <source>
        <dbReference type="EMBL" id="KAK1412097.1"/>
    </source>
</evidence>
<reference evidence="2" key="1">
    <citation type="journal article" date="2023" name="bioRxiv">
        <title>Improved chromosome-level genome assembly for marigold (Tagetes erecta).</title>
        <authorList>
            <person name="Jiang F."/>
            <person name="Yuan L."/>
            <person name="Wang S."/>
            <person name="Wang H."/>
            <person name="Xu D."/>
            <person name="Wang A."/>
            <person name="Fan W."/>
        </authorList>
    </citation>
    <scope>NUCLEOTIDE SEQUENCE</scope>
    <source>
        <strain evidence="2">WSJ</strain>
        <tissue evidence="2">Leaf</tissue>
    </source>
</reference>
<keyword evidence="3" id="KW-1185">Reference proteome</keyword>
<dbReference type="AlphaFoldDB" id="A0AAD8NKE7"/>
<gene>
    <name evidence="2" type="ORF">QVD17_33080</name>
</gene>
<dbReference type="InterPro" id="IPR025322">
    <property type="entry name" value="PADRE_dom"/>
</dbReference>
<feature type="region of interest" description="Disordered" evidence="1">
    <location>
        <begin position="245"/>
        <end position="310"/>
    </location>
</feature>
<name>A0AAD8NKE7_TARER</name>
<protein>
    <recommendedName>
        <fullName evidence="4">DUF4228 domain protein</fullName>
    </recommendedName>
</protein>
<dbReference type="EMBL" id="JAUHHV010000009">
    <property type="protein sequence ID" value="KAK1412097.1"/>
    <property type="molecule type" value="Genomic_DNA"/>
</dbReference>
<dbReference type="PANTHER" id="PTHR33052">
    <property type="entry name" value="DUF4228 DOMAIN PROTEIN-RELATED"/>
    <property type="match status" value="1"/>
</dbReference>
<comment type="caution">
    <text evidence="2">The sequence shown here is derived from an EMBL/GenBank/DDBJ whole genome shotgun (WGS) entry which is preliminary data.</text>
</comment>
<sequence length="310" mass="34371">MKFISSIQCLMGGNAVQFHDSSSVSQVSLVDNKNHVSKSKKKKDGKKVIKVFKPDGEISLYNKPIMVSEVMTDKYMVCRSDSFYIGQKIPPLSQHDRLQPGHTYFLLPVHLFNSVLSFVTIASFTCSKEHEDVNNSANMKMKAEFLKKAAASTCSPFDIQKTASGTLRIRISELFLSQLITDKASSSQGQELINDLLCTTPQLHKEYKQLVVGSRTGWKPKLEMIKEAPLKGKKKVKMALSASINRMKRKIKRNKKSSSSTSSSSSSSSASHSLKKRKKKVKTKKSVKVLAAPPSSASLKANKFSKNMST</sequence>
<organism evidence="2 3">
    <name type="scientific">Tagetes erecta</name>
    <name type="common">African marigold</name>
    <dbReference type="NCBI Taxonomy" id="13708"/>
    <lineage>
        <taxon>Eukaryota</taxon>
        <taxon>Viridiplantae</taxon>
        <taxon>Streptophyta</taxon>
        <taxon>Embryophyta</taxon>
        <taxon>Tracheophyta</taxon>
        <taxon>Spermatophyta</taxon>
        <taxon>Magnoliopsida</taxon>
        <taxon>eudicotyledons</taxon>
        <taxon>Gunneridae</taxon>
        <taxon>Pentapetalae</taxon>
        <taxon>asterids</taxon>
        <taxon>campanulids</taxon>
        <taxon>Asterales</taxon>
        <taxon>Asteraceae</taxon>
        <taxon>Asteroideae</taxon>
        <taxon>Heliantheae alliance</taxon>
        <taxon>Tageteae</taxon>
        <taxon>Tagetes</taxon>
    </lineage>
</organism>
<evidence type="ECO:0000313" key="3">
    <source>
        <dbReference type="Proteomes" id="UP001229421"/>
    </source>
</evidence>
<feature type="compositionally biased region" description="Basic residues" evidence="1">
    <location>
        <begin position="273"/>
        <end position="287"/>
    </location>
</feature>
<feature type="compositionally biased region" description="Low complexity" evidence="1">
    <location>
        <begin position="288"/>
        <end position="301"/>
    </location>
</feature>
<proteinExistence type="predicted"/>
<dbReference type="Pfam" id="PF14009">
    <property type="entry name" value="PADRE"/>
    <property type="match status" value="1"/>
</dbReference>
<accession>A0AAD8NKE7</accession>
<feature type="compositionally biased region" description="Basic residues" evidence="1">
    <location>
        <begin position="246"/>
        <end position="256"/>
    </location>
</feature>
<dbReference type="Proteomes" id="UP001229421">
    <property type="component" value="Unassembled WGS sequence"/>
</dbReference>
<evidence type="ECO:0000256" key="1">
    <source>
        <dbReference type="SAM" id="MobiDB-lite"/>
    </source>
</evidence>
<feature type="compositionally biased region" description="Low complexity" evidence="1">
    <location>
        <begin position="257"/>
        <end position="272"/>
    </location>
</feature>